<dbReference type="Proteomes" id="UP001295469">
    <property type="component" value="Chromosome C07"/>
</dbReference>
<dbReference type="AlphaFoldDB" id="A0A816NHX1"/>
<dbReference type="EMBL" id="HG994371">
    <property type="protein sequence ID" value="CAF2031359.1"/>
    <property type="molecule type" value="Genomic_DNA"/>
</dbReference>
<gene>
    <name evidence="1" type="ORF">DARMORV10_C07P59160.1</name>
</gene>
<proteinExistence type="predicted"/>
<organism evidence="1">
    <name type="scientific">Brassica napus</name>
    <name type="common">Rape</name>
    <dbReference type="NCBI Taxonomy" id="3708"/>
    <lineage>
        <taxon>Eukaryota</taxon>
        <taxon>Viridiplantae</taxon>
        <taxon>Streptophyta</taxon>
        <taxon>Embryophyta</taxon>
        <taxon>Tracheophyta</taxon>
        <taxon>Spermatophyta</taxon>
        <taxon>Magnoliopsida</taxon>
        <taxon>eudicotyledons</taxon>
        <taxon>Gunneridae</taxon>
        <taxon>Pentapetalae</taxon>
        <taxon>rosids</taxon>
        <taxon>malvids</taxon>
        <taxon>Brassicales</taxon>
        <taxon>Brassicaceae</taxon>
        <taxon>Brassiceae</taxon>
        <taxon>Brassica</taxon>
    </lineage>
</organism>
<accession>A0A816NHX1</accession>
<protein>
    <submittedName>
        <fullName evidence="1">(rape) hypothetical protein</fullName>
    </submittedName>
</protein>
<evidence type="ECO:0000313" key="1">
    <source>
        <dbReference type="EMBL" id="CAF2031359.1"/>
    </source>
</evidence>
<feature type="non-terminal residue" evidence="1">
    <location>
        <position position="34"/>
    </location>
</feature>
<name>A0A816NHX1_BRANA</name>
<sequence length="34" mass="4298">MIHFSRVREWDLVQLVLIKFRVLIMEIFNSIQWH</sequence>
<reference evidence="1" key="1">
    <citation type="submission" date="2021-01" db="EMBL/GenBank/DDBJ databases">
        <authorList>
            <consortium name="Genoscope - CEA"/>
            <person name="William W."/>
        </authorList>
    </citation>
    <scope>NUCLEOTIDE SEQUENCE</scope>
</reference>